<proteinExistence type="predicted"/>
<organism evidence="2">
    <name type="scientific">Siphoviridae sp. ct1SN28</name>
    <dbReference type="NCBI Taxonomy" id="2825308"/>
    <lineage>
        <taxon>Viruses</taxon>
        <taxon>Duplodnaviria</taxon>
        <taxon>Heunggongvirae</taxon>
        <taxon>Uroviricota</taxon>
        <taxon>Caudoviricetes</taxon>
    </lineage>
</organism>
<evidence type="ECO:0000256" key="1">
    <source>
        <dbReference type="SAM" id="MobiDB-lite"/>
    </source>
</evidence>
<protein>
    <submittedName>
        <fullName evidence="2">Uncharacterized protein</fullName>
    </submittedName>
</protein>
<accession>A0A8S5TRL0</accession>
<sequence length="59" mass="6572">MAFYGREELGNQKPNKKWQKVGKTHIFGIKTRNLFGFLAGKGRAPTPIKPGTITEQGRA</sequence>
<reference evidence="2" key="1">
    <citation type="journal article" date="2021" name="Proc. Natl. Acad. Sci. U.S.A.">
        <title>A Catalog of Tens of Thousands of Viruses from Human Metagenomes Reveals Hidden Associations with Chronic Diseases.</title>
        <authorList>
            <person name="Tisza M.J."/>
            <person name="Buck C.B."/>
        </authorList>
    </citation>
    <scope>NUCLEOTIDE SEQUENCE</scope>
    <source>
        <strain evidence="2">Ct1SN28</strain>
    </source>
</reference>
<dbReference type="EMBL" id="BK015910">
    <property type="protein sequence ID" value="DAF84827.1"/>
    <property type="molecule type" value="Genomic_DNA"/>
</dbReference>
<feature type="region of interest" description="Disordered" evidence="1">
    <location>
        <begin position="40"/>
        <end position="59"/>
    </location>
</feature>
<name>A0A8S5TRL0_9CAUD</name>
<evidence type="ECO:0000313" key="2">
    <source>
        <dbReference type="EMBL" id="DAF84827.1"/>
    </source>
</evidence>